<accession>A0AAW9RMR3</accession>
<proteinExistence type="predicted"/>
<evidence type="ECO:0000313" key="3">
    <source>
        <dbReference type="Proteomes" id="UP001359886"/>
    </source>
</evidence>
<name>A0AAW9RMR3_9GAMM</name>
<reference evidence="2 3" key="1">
    <citation type="submission" date="2024-02" db="EMBL/GenBank/DDBJ databases">
        <title>A novel Wenzhouxiangellaceae bacterium, isolated from coastal sediments.</title>
        <authorList>
            <person name="Du Z.-J."/>
            <person name="Ye Y.-Q."/>
            <person name="Zhang X.-Y."/>
        </authorList>
    </citation>
    <scope>NUCLEOTIDE SEQUENCE [LARGE SCALE GENOMIC DNA]</scope>
    <source>
        <strain evidence="2 3">CH-27</strain>
    </source>
</reference>
<evidence type="ECO:0000256" key="1">
    <source>
        <dbReference type="SAM" id="Phobius"/>
    </source>
</evidence>
<protein>
    <recommendedName>
        <fullName evidence="4">SPW repeat-containing protein</fullName>
    </recommendedName>
</protein>
<sequence>MSTKSRWFLGAACAAMFLALAPTLTGIAVGKNITDFALGFGVALMFGALVTWKNHRIG</sequence>
<dbReference type="AlphaFoldDB" id="A0AAW9RMR3"/>
<keyword evidence="1" id="KW-0472">Membrane</keyword>
<keyword evidence="3" id="KW-1185">Reference proteome</keyword>
<dbReference type="Proteomes" id="UP001359886">
    <property type="component" value="Unassembled WGS sequence"/>
</dbReference>
<comment type="caution">
    <text evidence="2">The sequence shown here is derived from an EMBL/GenBank/DDBJ whole genome shotgun (WGS) entry which is preliminary data.</text>
</comment>
<dbReference type="EMBL" id="JAZHOG010000013">
    <property type="protein sequence ID" value="MEJ8569388.1"/>
    <property type="molecule type" value="Genomic_DNA"/>
</dbReference>
<keyword evidence="1" id="KW-1133">Transmembrane helix</keyword>
<gene>
    <name evidence="2" type="ORF">V3330_17310</name>
</gene>
<organism evidence="2 3">
    <name type="scientific">Elongatibacter sediminis</name>
    <dbReference type="NCBI Taxonomy" id="3119006"/>
    <lineage>
        <taxon>Bacteria</taxon>
        <taxon>Pseudomonadati</taxon>
        <taxon>Pseudomonadota</taxon>
        <taxon>Gammaproteobacteria</taxon>
        <taxon>Chromatiales</taxon>
        <taxon>Wenzhouxiangellaceae</taxon>
        <taxon>Elongatibacter</taxon>
    </lineage>
</organism>
<dbReference type="RefSeq" id="WP_354696710.1">
    <property type="nucleotide sequence ID" value="NZ_JAZHOG010000013.1"/>
</dbReference>
<keyword evidence="1" id="KW-0812">Transmembrane</keyword>
<feature type="transmembrane region" description="Helical" evidence="1">
    <location>
        <begin position="36"/>
        <end position="52"/>
    </location>
</feature>
<evidence type="ECO:0008006" key="4">
    <source>
        <dbReference type="Google" id="ProtNLM"/>
    </source>
</evidence>
<evidence type="ECO:0000313" key="2">
    <source>
        <dbReference type="EMBL" id="MEJ8569388.1"/>
    </source>
</evidence>